<dbReference type="SUPFAM" id="SSF56935">
    <property type="entry name" value="Porins"/>
    <property type="match status" value="1"/>
</dbReference>
<feature type="signal peptide" evidence="1">
    <location>
        <begin position="1"/>
        <end position="18"/>
    </location>
</feature>
<protein>
    <submittedName>
        <fullName evidence="2">Carboxypeptidase-like regulatory domain-containing protein</fullName>
    </submittedName>
</protein>
<dbReference type="EMBL" id="JAJJMM010000001">
    <property type="protein sequence ID" value="MCC9062972.1"/>
    <property type="molecule type" value="Genomic_DNA"/>
</dbReference>
<organism evidence="2 3">
    <name type="scientific">Flavobacterium piscisymbiosum</name>
    <dbReference type="NCBI Taxonomy" id="2893753"/>
    <lineage>
        <taxon>Bacteria</taxon>
        <taxon>Pseudomonadati</taxon>
        <taxon>Bacteroidota</taxon>
        <taxon>Flavobacteriia</taxon>
        <taxon>Flavobacteriales</taxon>
        <taxon>Flavobacteriaceae</taxon>
        <taxon>Flavobacterium</taxon>
    </lineage>
</organism>
<name>A0ABS8MBR6_9FLAO</name>
<reference evidence="2" key="1">
    <citation type="submission" date="2021-11" db="EMBL/GenBank/DDBJ databases">
        <title>Description of novel Flavobacterium species.</title>
        <authorList>
            <person name="Saticioglu I.B."/>
            <person name="Ay H."/>
            <person name="Altun S."/>
            <person name="Duman M."/>
        </authorList>
    </citation>
    <scope>NUCLEOTIDE SEQUENCE</scope>
    <source>
        <strain evidence="2">F-30</strain>
    </source>
</reference>
<dbReference type="Pfam" id="PF13715">
    <property type="entry name" value="CarbopepD_reg_2"/>
    <property type="match status" value="1"/>
</dbReference>
<dbReference type="Proteomes" id="UP001430679">
    <property type="component" value="Unassembled WGS sequence"/>
</dbReference>
<dbReference type="InterPro" id="IPR008969">
    <property type="entry name" value="CarboxyPept-like_regulatory"/>
</dbReference>
<feature type="chain" id="PRO_5047134652" evidence="1">
    <location>
        <begin position="19"/>
        <end position="895"/>
    </location>
</feature>
<keyword evidence="1" id="KW-0732">Signal</keyword>
<evidence type="ECO:0000313" key="3">
    <source>
        <dbReference type="Proteomes" id="UP001430679"/>
    </source>
</evidence>
<gene>
    <name evidence="2" type="ORF">LNP81_08185</name>
</gene>
<evidence type="ECO:0000313" key="2">
    <source>
        <dbReference type="EMBL" id="MCC9062972.1"/>
    </source>
</evidence>
<dbReference type="Gene3D" id="2.60.40.1120">
    <property type="entry name" value="Carboxypeptidase-like, regulatory domain"/>
    <property type="match status" value="1"/>
</dbReference>
<keyword evidence="3" id="KW-1185">Reference proteome</keyword>
<sequence>MNKTLFIFAFLFTSICFSQSVRFDGFIQDEQKNPLEMANIMAVNTATKAMDSYGITNDKGKFQLTLKPNTSYSIKVSYLGMTSKEITISTQSANIVQNIVMDDAGIELQGVEIVREMPVSIKGDTIVYNADSFKSGTEKKLEDVLKKLPGVEVNADGEIEVEGKKVSKLMVEGKDFFDGDTKLGVKNIPADAIDKIQVLRNYNEVGALKGLGNDQDNVAMNIKLKEGKKNFWFGDVTAGTGVGELDSRYIINPKLFYYSPKYSINVITNFNNIGELPLTAQDYFKFTGGFKNMMQKGGSNFNVSSNDLGISILRNNRAKEIETKFGATNFAYSVTKKWNISGFGILSTSKTDLETKSQTTILESGDEQKREEETHQKNNLGLFKLSSTYKPNDKFQFDYDILTKLSKQNEDTDLLRESVVNKVSTLETILTGKKQDPTSIKQDLSLYYTQSDKNIFAFEMQHLYQDENPFYNANLRTQPFDLAGYTSGQERNDLNQNRFVKTNKLDAKLDYYYMVTPKSNINITLGNTFSYQDFNSHIFQMLDNGDRNDLNDPNNNNKVNYNFNNVFLGFHYKILAGKFTLTPGVSVHSYNMKNTQLGTDYSQNFIKVLPDFFALYQIKKAETLTYNFSLTNDFTDINQLAAGYVLSDYSSLFRGNRLLENATSQVHTLRYFKYNMFNFENIFANATYTKKVDAIKTEADFNGINQSSSPYNSNLADETFSGMGNYGRSFLKNYKASVNASFNWSKFNNIQNNELATTESFVQSYTVKASTNYKNMPNIEFGYNALINKYSGSTYYTDKPFARLDYYFLNSFSFVSEYEFYHYYNGNKTVDNEYDFLSASLIYQKKDSKWEYKISATNLLNTKYLNDDSFSQFSTRVSQYTVQPRYIMFSMKYNL</sequence>
<accession>A0ABS8MBR6</accession>
<evidence type="ECO:0000256" key="1">
    <source>
        <dbReference type="SAM" id="SignalP"/>
    </source>
</evidence>
<comment type="caution">
    <text evidence="2">The sequence shown here is derived from an EMBL/GenBank/DDBJ whole genome shotgun (WGS) entry which is preliminary data.</text>
</comment>
<dbReference type="RefSeq" id="WP_230034912.1">
    <property type="nucleotide sequence ID" value="NZ_JAJJMM010000001.1"/>
</dbReference>
<proteinExistence type="predicted"/>
<dbReference type="SUPFAM" id="SSF49464">
    <property type="entry name" value="Carboxypeptidase regulatory domain-like"/>
    <property type="match status" value="1"/>
</dbReference>